<dbReference type="Proteomes" id="UP000000559">
    <property type="component" value="Chromosome 7"/>
</dbReference>
<feature type="domain" description="DH" evidence="2">
    <location>
        <begin position="254"/>
        <end position="438"/>
    </location>
</feature>
<dbReference type="Pfam" id="PF12015">
    <property type="entry name" value="Bud3_N"/>
    <property type="match status" value="1"/>
</dbReference>
<dbReference type="eggNOG" id="ENOG502QSNK">
    <property type="taxonomic scope" value="Eukaryota"/>
</dbReference>
<keyword evidence="5" id="KW-1185">Reference proteome</keyword>
<dbReference type="GO" id="GO:0005085">
    <property type="term" value="F:guanyl-nucleotide exchange factor activity"/>
    <property type="evidence" value="ECO:0007669"/>
    <property type="project" value="InterPro"/>
</dbReference>
<organism evidence="4 5">
    <name type="scientific">Candida albicans (strain SC5314 / ATCC MYA-2876)</name>
    <name type="common">Yeast</name>
    <dbReference type="NCBI Taxonomy" id="237561"/>
    <lineage>
        <taxon>Eukaryota</taxon>
        <taxon>Fungi</taxon>
        <taxon>Dikarya</taxon>
        <taxon>Ascomycota</taxon>
        <taxon>Saccharomycotina</taxon>
        <taxon>Pichiomycetes</taxon>
        <taxon>Debaryomycetaceae</taxon>
        <taxon>Candida/Lodderomyces clade</taxon>
        <taxon>Candida</taxon>
    </lineage>
</organism>
<evidence type="ECO:0000313" key="5">
    <source>
        <dbReference type="Proteomes" id="UP000000559"/>
    </source>
</evidence>
<dbReference type="InterPro" id="IPR021895">
    <property type="entry name" value="Bud3_N"/>
</dbReference>
<dbReference type="RefSeq" id="XP_720370.1">
    <property type="nucleotide sequence ID" value="XM_715277.1"/>
</dbReference>
<evidence type="ECO:0000313" key="4">
    <source>
        <dbReference type="EMBL" id="AOW30420.1"/>
    </source>
</evidence>
<accession>A0A1D8PQK0</accession>
<dbReference type="KEGG" id="cal:CAALFM_C700410CA"/>
<dbReference type="OrthoDB" id="4066896at2759"/>
<feature type="region of interest" description="Disordered" evidence="1">
    <location>
        <begin position="1063"/>
        <end position="1108"/>
    </location>
</feature>
<dbReference type="EMBL" id="CP017629">
    <property type="protein sequence ID" value="AOW30420.1"/>
    <property type="molecule type" value="Genomic_DNA"/>
</dbReference>
<evidence type="ECO:0000259" key="2">
    <source>
        <dbReference type="SMART" id="SM00325"/>
    </source>
</evidence>
<sequence length="1147" mass="130757">MKTLHHNEGSKMKKPRLHEITTIPIKQLHSQFDNTENATTKSTTVDEWLDIFPQAAIFTGFDDILFDYVITIVYRKHENISTKSITKFGVSTYENMQLTHRSRFWPSCENLELKYQKSKVRRSLAISNLKNSNKLLNHAGDLPELPNFDETHAGTFASNMNLLSGKSPIEFGKQLLQLGLLQEHSLNSYGMDVVYNNTSSSQEIVDENNKLVFLLGEQLDHLFDPLLEYSPETMNFIYTPQQTQVPQTKLITSIVNELVTVQTNFTSKLVDLLQNLITPLRANVLDSPDGITRVNQVFPPTIDEITRINCILNESLLKAKSINYLEVLRAVANILPYFYKPFVRHEANLKGFYSRLRKFATSSILAIAKKEYSVREIDSIVTGSLLELPRLKLILKRLYDAIESEKLKLKNFENFDEDETMVNKYYTAAMEVIDAFGGHDEQVDLKQRIFTPTGKILTELATNWPAELHYGWLSRKVVGIFQLERSLVVIFNDYLLFLNIIDNNGYMEESHLKKISVSDALMHSLVNEKPLPNLSCFPAMEVSSWCNINEVIATTFVAPTDDNPKDDFIRFLSTSSTGFQSLSAIKQFSKTYHVENNKSKTIIELINKARLLYKCSPFHLFKANDRHLSIYYTAHEDKVYENEISQSPFVLFLNMKLDVPRYFETCPNLQLLLQASFVGDDKIQITGYNKPSQEQINEFVRPNEFSDFLKHKVFNCFNGIFSTYNKITRCLIKGNSAQLKFVIDDNATSRSEATTLDEVKFTPKQTYKHDKSFSEPITVVNVPLENKVDPPLRRRKSICGLLKKHTEDNAVVISEPTLKRDITNTFIPRGDENEYTNTLKPIPTLHRVVQDTTSESTMHYEIESPDDRTTITTSAPSVDASPNFQFPVVNDPVIVPKSASTIKRIATIDSNRIHLEKRSGKIKHGTNYKLLPIGENKSDSSPNWESISISRESSIRTNEPPRKKLDEEVANRVVDVSNLFKTKKIDRYPTKRPDSIPKIIRTTKSANRAFSKTMFAPPPPPRPLKPQQITRDESAVSITVSEMTNEFSQFIDNEFGNEPVPKLSKPSLPHNTSAITLTSSSEDEEFFSPNEEPNHIREPSQSESSEATITSTRQKNFANKQPLLSEDSVTQLCAYLEKSVDFGVFEI</sequence>
<reference evidence="4 5" key="1">
    <citation type="journal article" date="2004" name="Proc. Natl. Acad. Sci. U.S.A.">
        <title>The diploid genome sequence of Candida albicans.</title>
        <authorList>
            <person name="Jones T."/>
            <person name="Federspiel N.A."/>
            <person name="Chibana H."/>
            <person name="Dungan J."/>
            <person name="Kalman S."/>
            <person name="Magee B.B."/>
            <person name="Newport G."/>
            <person name="Thorstenson Y.R."/>
            <person name="Agabian N."/>
            <person name="Magee P.T."/>
            <person name="Davis R.W."/>
            <person name="Scherer S."/>
        </authorList>
    </citation>
    <scope>NUCLEOTIDE SEQUENCE [LARGE SCALE GENOMIC DNA]</scope>
    <source>
        <strain evidence="5">SC5314 / ATCC MYA-2876</strain>
    </source>
</reference>
<reference evidence="4 5" key="2">
    <citation type="journal article" date="2007" name="Genome Biol.">
        <title>Assembly of the Candida albicans genome into sixteen supercontigs aligned on the eight chromosomes.</title>
        <authorList>
            <person name="van het Hoog M."/>
            <person name="Rast T.J."/>
            <person name="Martchenko M."/>
            <person name="Grindle S."/>
            <person name="Dignard D."/>
            <person name="Hogues H."/>
            <person name="Cuomo C."/>
            <person name="Berriman M."/>
            <person name="Scherer S."/>
            <person name="Magee B.B."/>
            <person name="Whiteway M."/>
            <person name="Chibana H."/>
            <person name="Nantel A."/>
            <person name="Magee P.T."/>
        </authorList>
    </citation>
    <scope>GENOME REANNOTATION</scope>
    <source>
        <strain evidence="5">SC5314 / ATCC MYA-2876</strain>
    </source>
</reference>
<dbReference type="InterPro" id="IPR057454">
    <property type="entry name" value="Bud3_C"/>
</dbReference>
<name>A0A1D8PQK0_CANAL</name>
<reference evidence="4 5" key="3">
    <citation type="journal article" date="2013" name="Genome Biol.">
        <title>Assembly of a phased diploid Candida albicans genome facilitates allele-specific measurements and provides a simple model for repeat and indel structure.</title>
        <authorList>
            <person name="Muzzey D."/>
            <person name="Schwartz K."/>
            <person name="Weissman J.S."/>
            <person name="Sherlock G."/>
        </authorList>
    </citation>
    <scope>NUCLEOTIDE SEQUENCE [LARGE SCALE GENOMIC DNA]</scope>
    <source>
        <strain evidence="5">SC5314 / ATCC MYA-2876</strain>
    </source>
</reference>
<dbReference type="STRING" id="237561.A0A1D8PQK0"/>
<dbReference type="VEuPathDB" id="FungiDB:C7_00410C_A"/>
<evidence type="ECO:0000313" key="3">
    <source>
        <dbReference type="CGD" id="CAL0000177839"/>
    </source>
</evidence>
<dbReference type="InParanoid" id="A0A1D8PQK0"/>
<protein>
    <recommendedName>
        <fullName evidence="2">DH domain-containing protein</fullName>
    </recommendedName>
</protein>
<gene>
    <name evidence="4" type="ordered locus">CAALFM_C700410CA</name>
    <name evidence="3" type="ordered locus">orf19.7079</name>
</gene>
<dbReference type="GeneID" id="3638033"/>
<dbReference type="OMA" id="LATNWPA"/>
<dbReference type="InterPro" id="IPR000219">
    <property type="entry name" value="DH_dom"/>
</dbReference>
<feature type="compositionally biased region" description="Polar residues" evidence="1">
    <location>
        <begin position="1069"/>
        <end position="1080"/>
    </location>
</feature>
<dbReference type="CGD" id="CAL0000177839">
    <property type="gene designation" value="orf19.7079"/>
</dbReference>
<dbReference type="Pfam" id="PF25351">
    <property type="entry name" value="PH_BUD3_C"/>
    <property type="match status" value="1"/>
</dbReference>
<evidence type="ECO:0000256" key="1">
    <source>
        <dbReference type="SAM" id="MobiDB-lite"/>
    </source>
</evidence>
<dbReference type="SMART" id="SM00325">
    <property type="entry name" value="RhoGEF"/>
    <property type="match status" value="1"/>
</dbReference>
<dbReference type="AlphaFoldDB" id="A0A1D8PQK0"/>
<proteinExistence type="predicted"/>